<dbReference type="Pfam" id="PF00005">
    <property type="entry name" value="ABC_tran"/>
    <property type="match status" value="1"/>
</dbReference>
<dbReference type="GO" id="GO:0005524">
    <property type="term" value="F:ATP binding"/>
    <property type="evidence" value="ECO:0007669"/>
    <property type="project" value="UniProtKB-KW"/>
</dbReference>
<dbReference type="GO" id="GO:0005886">
    <property type="term" value="C:plasma membrane"/>
    <property type="evidence" value="ECO:0007669"/>
    <property type="project" value="TreeGrafter"/>
</dbReference>
<dbReference type="AlphaFoldDB" id="A0A2W7MRN9"/>
<evidence type="ECO:0000259" key="4">
    <source>
        <dbReference type="PROSITE" id="PS50893"/>
    </source>
</evidence>
<dbReference type="InterPro" id="IPR003439">
    <property type="entry name" value="ABC_transporter-like_ATP-bd"/>
</dbReference>
<evidence type="ECO:0000256" key="3">
    <source>
        <dbReference type="ARBA" id="ARBA00022840"/>
    </source>
</evidence>
<evidence type="ECO:0000256" key="1">
    <source>
        <dbReference type="ARBA" id="ARBA00022448"/>
    </source>
</evidence>
<dbReference type="PROSITE" id="PS50893">
    <property type="entry name" value="ABC_TRANSPORTER_2"/>
    <property type="match status" value="1"/>
</dbReference>
<dbReference type="OrthoDB" id="9806149at2"/>
<dbReference type="InterPro" id="IPR003593">
    <property type="entry name" value="AAA+_ATPase"/>
</dbReference>
<dbReference type="Proteomes" id="UP000248916">
    <property type="component" value="Unassembled WGS sequence"/>
</dbReference>
<reference evidence="5 6" key="1">
    <citation type="submission" date="2018-06" db="EMBL/GenBank/DDBJ databases">
        <title>Genomic Encyclopedia of Archaeal and Bacterial Type Strains, Phase II (KMG-II): from individual species to whole genera.</title>
        <authorList>
            <person name="Goeker M."/>
        </authorList>
    </citation>
    <scope>NUCLEOTIDE SEQUENCE [LARGE SCALE GENOMIC DNA]</scope>
    <source>
        <strain evidence="5 6">DSM 22009</strain>
    </source>
</reference>
<keyword evidence="2" id="KW-0547">Nucleotide-binding</keyword>
<feature type="domain" description="ABC transporter" evidence="4">
    <location>
        <begin position="5"/>
        <end position="237"/>
    </location>
</feature>
<dbReference type="PANTHER" id="PTHR45772">
    <property type="entry name" value="CONSERVED COMPONENT OF ABC TRANSPORTER FOR NATURAL AMINO ACIDS-RELATED"/>
    <property type="match status" value="1"/>
</dbReference>
<evidence type="ECO:0000256" key="2">
    <source>
        <dbReference type="ARBA" id="ARBA00022741"/>
    </source>
</evidence>
<proteinExistence type="predicted"/>
<dbReference type="RefSeq" id="WP_111539157.1">
    <property type="nucleotide sequence ID" value="NZ_QKZL01000044.1"/>
</dbReference>
<name>A0A2W7MRN9_9RHOB</name>
<dbReference type="InterPro" id="IPR051120">
    <property type="entry name" value="ABC_AA/LPS_Transport"/>
</dbReference>
<sequence length="238" mass="25414">MPNLLKANDLTVRFGGLTAVDSVELSVAPGQVVALIGPNGAGKTTCFDALTGFVQPDAGRVELEGRDVTGLPPFERTRLGMARTFQTERPFEDLSVLRNVLVPAFLRHPGRAEAEAVARSALHRVGLADRADQPASDLNLARRRRLELAKALALEPRILFLDEVMAGLNPPALAEMIKFLRDLSGEGMAIVLVEHILEAVMQLADHVVVLASGAVIAEGKPDAVTSDPAVIEAYLGTE</sequence>
<accession>A0A2W7MRN9</accession>
<organism evidence="5 6">
    <name type="scientific">Palleronia aestuarii</name>
    <dbReference type="NCBI Taxonomy" id="568105"/>
    <lineage>
        <taxon>Bacteria</taxon>
        <taxon>Pseudomonadati</taxon>
        <taxon>Pseudomonadota</taxon>
        <taxon>Alphaproteobacteria</taxon>
        <taxon>Rhodobacterales</taxon>
        <taxon>Roseobacteraceae</taxon>
        <taxon>Palleronia</taxon>
    </lineage>
</organism>
<evidence type="ECO:0000313" key="5">
    <source>
        <dbReference type="EMBL" id="PZX10560.1"/>
    </source>
</evidence>
<dbReference type="SUPFAM" id="SSF52540">
    <property type="entry name" value="P-loop containing nucleoside triphosphate hydrolases"/>
    <property type="match status" value="1"/>
</dbReference>
<dbReference type="EMBL" id="QKZL01000044">
    <property type="protein sequence ID" value="PZX10560.1"/>
    <property type="molecule type" value="Genomic_DNA"/>
</dbReference>
<keyword evidence="6" id="KW-1185">Reference proteome</keyword>
<dbReference type="InterPro" id="IPR032823">
    <property type="entry name" value="BCA_ABC_TP_C"/>
</dbReference>
<dbReference type="SMART" id="SM00382">
    <property type="entry name" value="AAA"/>
    <property type="match status" value="1"/>
</dbReference>
<dbReference type="InterPro" id="IPR027417">
    <property type="entry name" value="P-loop_NTPase"/>
</dbReference>
<dbReference type="CDD" id="cd03219">
    <property type="entry name" value="ABC_Mj1267_LivG_branched"/>
    <property type="match status" value="1"/>
</dbReference>
<comment type="caution">
    <text evidence="5">The sequence shown here is derived from an EMBL/GenBank/DDBJ whole genome shotgun (WGS) entry which is preliminary data.</text>
</comment>
<protein>
    <submittedName>
        <fullName evidence="5">Branched-chain amino acid transport system ATP-binding protein</fullName>
    </submittedName>
</protein>
<keyword evidence="1" id="KW-0813">Transport</keyword>
<keyword evidence="3 5" id="KW-0067">ATP-binding</keyword>
<dbReference type="Gene3D" id="3.40.50.300">
    <property type="entry name" value="P-loop containing nucleotide triphosphate hydrolases"/>
    <property type="match status" value="1"/>
</dbReference>
<gene>
    <name evidence="5" type="ORF">LX81_04196</name>
</gene>
<dbReference type="GO" id="GO:0016887">
    <property type="term" value="F:ATP hydrolysis activity"/>
    <property type="evidence" value="ECO:0007669"/>
    <property type="project" value="InterPro"/>
</dbReference>
<dbReference type="Pfam" id="PF12399">
    <property type="entry name" value="BCA_ABC_TP_C"/>
    <property type="match status" value="1"/>
</dbReference>
<evidence type="ECO:0000313" key="6">
    <source>
        <dbReference type="Proteomes" id="UP000248916"/>
    </source>
</evidence>